<protein>
    <submittedName>
        <fullName evidence="1">Uncharacterized protein</fullName>
    </submittedName>
</protein>
<reference evidence="1" key="3">
    <citation type="submission" date="2025-09" db="UniProtKB">
        <authorList>
            <consortium name="Ensembl"/>
        </authorList>
    </citation>
    <scope>IDENTIFICATION</scope>
</reference>
<evidence type="ECO:0000313" key="2">
    <source>
        <dbReference type="Proteomes" id="UP000028761"/>
    </source>
</evidence>
<accession>A0A8I5NEZ0</accession>
<dbReference type="PANTHER" id="PTHR12138">
    <property type="entry name" value="PRIMATE-EXPANDED PROTEIN FAMILY"/>
    <property type="match status" value="1"/>
</dbReference>
<dbReference type="PRINTS" id="PR02045">
    <property type="entry name" value="F138DOMAIN"/>
</dbReference>
<dbReference type="Proteomes" id="UP000028761">
    <property type="component" value="Chromosome 3"/>
</dbReference>
<reference evidence="1 2" key="1">
    <citation type="submission" date="2012-03" db="EMBL/GenBank/DDBJ databases">
        <title>Whole Genome Assembly of Papio anubis.</title>
        <authorList>
            <person name="Liu Y.L."/>
            <person name="Abraham K.A."/>
            <person name="Akbar H.A."/>
            <person name="Ali S.A."/>
            <person name="Anosike U.A."/>
            <person name="Aqrawi P.A."/>
            <person name="Arias F.A."/>
            <person name="Attaway T.A."/>
            <person name="Awwad R.A."/>
            <person name="Babu C.B."/>
            <person name="Bandaranaike D.B."/>
            <person name="Battles P.B."/>
            <person name="Bell A.B."/>
            <person name="Beltran B.B."/>
            <person name="Berhane-Mersha D.B."/>
            <person name="Bess C.B."/>
            <person name="Bickham C.B."/>
            <person name="Bolden T.B."/>
            <person name="Carter K.C."/>
            <person name="Chau D.C."/>
            <person name="Chavez A.C."/>
            <person name="Clerc-Blankenburg K.C."/>
            <person name="Coyle M.C."/>
            <person name="Dao M.D."/>
            <person name="Davila M.L.D."/>
            <person name="Davy-Carroll L.D."/>
            <person name="Denson S.D."/>
            <person name="Dinh H.D."/>
            <person name="Fernandez S.F."/>
            <person name="Fernando P.F."/>
            <person name="Forbes L.F."/>
            <person name="Francis C.F."/>
            <person name="Francisco L.F."/>
            <person name="Fu Q.F."/>
            <person name="Garcia-Iii R.G."/>
            <person name="Garrett T.G."/>
            <person name="Gross S.G."/>
            <person name="Gubbala S.G."/>
            <person name="Hirani K.H."/>
            <person name="Hogues M.H."/>
            <person name="Hollins B.H."/>
            <person name="Jackson L.J."/>
            <person name="Javaid M.J."/>
            <person name="Jhangiani S.J."/>
            <person name="Johnson A.J."/>
            <person name="Johnson B.J."/>
            <person name="Jones J.J."/>
            <person name="Joshi V.J."/>
            <person name="Kalu J.K."/>
            <person name="Khan N.K."/>
            <person name="Korchina V.K."/>
            <person name="Kovar C.K."/>
            <person name="Lago L.L."/>
            <person name="Lara F.L."/>
            <person name="Le T.-K.L."/>
            <person name="Lee S.L."/>
            <person name="Legall-Iii F.L."/>
            <person name="Lemon S.L."/>
            <person name="Liu J.L."/>
            <person name="Liu Y.-S.L."/>
            <person name="Liyanage D.L."/>
            <person name="Lopez J.L."/>
            <person name="Lorensuhewa L.L."/>
            <person name="Mata R.M."/>
            <person name="Mathew T.M."/>
            <person name="Mercado C.M."/>
            <person name="Mercado I.M."/>
            <person name="Morales K.M."/>
            <person name="Morgan M.M."/>
            <person name="Munidasa M.M."/>
            <person name="Ngo D.N."/>
            <person name="Nguyen L.N."/>
            <person name="Nguyen T.N."/>
            <person name="Nguyen N.N."/>
            <person name="Obregon M.O."/>
            <person name="Okwuonu G.O."/>
            <person name="Ongeri F.O."/>
            <person name="Onwere C.O."/>
            <person name="Osifeso I.O."/>
            <person name="Parra A.P."/>
            <person name="Patil S.P."/>
            <person name="Perez A.P."/>
            <person name="Perez Y.P."/>
            <person name="Pham C.P."/>
            <person name="Pu L.-L.P."/>
            <person name="Puazo M.P."/>
            <person name="Quiroz J.Q."/>
            <person name="Rouhana J.R."/>
            <person name="Ruiz M.R."/>
            <person name="Ruiz S.-J.R."/>
            <person name="Saada N.S."/>
            <person name="Santibanez J.S."/>
            <person name="Scheel M.S."/>
            <person name="Schneider B.S."/>
            <person name="Simmons D.S."/>
            <person name="Sisson I.S."/>
            <person name="Tang L.-Y.T."/>
            <person name="Thornton R.T."/>
            <person name="Tisius J.T."/>
            <person name="Toledanes G.T."/>
            <person name="Trejos Z.T."/>
            <person name="Usmani K.U."/>
            <person name="Varghese R.V."/>
            <person name="Vattathil S.V."/>
            <person name="Vee V.V."/>
            <person name="Walker D.W."/>
            <person name="Weissenberger G.W."/>
            <person name="White C.W."/>
            <person name="Williams A.W."/>
            <person name="Woodworth J.W."/>
            <person name="Wright R.W."/>
            <person name="Zhu Y.Z."/>
            <person name="Han Y.H."/>
            <person name="Newsham I.N."/>
            <person name="Nazareth L.N."/>
            <person name="Worley K.W."/>
            <person name="Muzny D.M."/>
            <person name="Rogers J.R."/>
            <person name="Gibbs R.G."/>
        </authorList>
    </citation>
    <scope>NUCLEOTIDE SEQUENCE [LARGE SCALE GENOMIC DNA]</scope>
</reference>
<dbReference type="GeneTree" id="ENSGT01150000286943"/>
<organism evidence="1 2">
    <name type="scientific">Papio anubis</name>
    <name type="common">Olive baboon</name>
    <dbReference type="NCBI Taxonomy" id="9555"/>
    <lineage>
        <taxon>Eukaryota</taxon>
        <taxon>Metazoa</taxon>
        <taxon>Chordata</taxon>
        <taxon>Craniata</taxon>
        <taxon>Vertebrata</taxon>
        <taxon>Euteleostomi</taxon>
        <taxon>Mammalia</taxon>
        <taxon>Eutheria</taxon>
        <taxon>Euarchontoglires</taxon>
        <taxon>Primates</taxon>
        <taxon>Haplorrhini</taxon>
        <taxon>Catarrhini</taxon>
        <taxon>Cercopithecidae</taxon>
        <taxon>Cercopithecinae</taxon>
        <taxon>Papio</taxon>
    </lineage>
</organism>
<reference evidence="1" key="2">
    <citation type="submission" date="2025-08" db="UniProtKB">
        <authorList>
            <consortium name="Ensembl"/>
        </authorList>
    </citation>
    <scope>IDENTIFICATION</scope>
</reference>
<name>A0A8I5NEZ0_PAPAN</name>
<dbReference type="AlphaFoldDB" id="A0A8I5NEZ0"/>
<keyword evidence="2" id="KW-1185">Reference proteome</keyword>
<dbReference type="PANTHER" id="PTHR12138:SF162">
    <property type="entry name" value="CHROMOSOME UNDETERMINED SCAFFOLD_275, WHOLE GENOME SHOTGUN SEQUENCE"/>
    <property type="match status" value="1"/>
</dbReference>
<evidence type="ECO:0000313" key="1">
    <source>
        <dbReference type="Ensembl" id="ENSPANP00000057016.1"/>
    </source>
</evidence>
<dbReference type="Ensembl" id="ENSPANT00000066419.1">
    <property type="protein sequence ID" value="ENSPANP00000057016.1"/>
    <property type="gene ID" value="ENSPANG00000050688.1"/>
</dbReference>
<sequence>MSLSVSFNAVEVPGAWGHLSFHCYFPSTKENNRPAEGIQWSLALLPRLEYNSSISAHCNLHLRGSSDSPASASQVAGITGTWHHAWLIFVFFSRDGVSPCWPDGSRTPDLVICLPQPPKVLGLQARAIATNPSQAS</sequence>
<proteinExistence type="predicted"/>